<keyword evidence="3" id="KW-0813">Transport</keyword>
<dbReference type="Pfam" id="PF08801">
    <property type="entry name" value="Nucleoporin_N"/>
    <property type="match status" value="1"/>
</dbReference>
<dbReference type="GO" id="GO:0000972">
    <property type="term" value="P:transcription-dependent tethering of RNA polymerase II gene DNA at nuclear periphery"/>
    <property type="evidence" value="ECO:0007669"/>
    <property type="project" value="TreeGrafter"/>
</dbReference>
<evidence type="ECO:0000256" key="8">
    <source>
        <dbReference type="SAM" id="MobiDB-lite"/>
    </source>
</evidence>
<dbReference type="InterPro" id="IPR037624">
    <property type="entry name" value="Nup133-like"/>
</dbReference>
<reference evidence="11 12" key="1">
    <citation type="submission" date="2018-02" db="EMBL/GenBank/DDBJ databases">
        <title>The genomes of Aspergillus section Nigri reveals drivers in fungal speciation.</title>
        <authorList>
            <consortium name="DOE Joint Genome Institute"/>
            <person name="Vesth T.C."/>
            <person name="Nybo J."/>
            <person name="Theobald S."/>
            <person name="Brandl J."/>
            <person name="Frisvad J.C."/>
            <person name="Nielsen K.F."/>
            <person name="Lyhne E.K."/>
            <person name="Kogle M.E."/>
            <person name="Kuo A."/>
            <person name="Riley R."/>
            <person name="Clum A."/>
            <person name="Nolan M."/>
            <person name="Lipzen A."/>
            <person name="Salamov A."/>
            <person name="Henrissat B."/>
            <person name="Wiebenga A."/>
            <person name="De vries R.P."/>
            <person name="Grigoriev I.V."/>
            <person name="Mortensen U.H."/>
            <person name="Andersen M.R."/>
            <person name="Baker S.E."/>
        </authorList>
    </citation>
    <scope>NUCLEOTIDE SEQUENCE [LARGE SCALE GENOMIC DNA]</scope>
    <source>
        <strain evidence="11 12">CBS 707.79</strain>
    </source>
</reference>
<keyword evidence="12" id="KW-1185">Reference proteome</keyword>
<dbReference type="Proteomes" id="UP000247810">
    <property type="component" value="Unassembled WGS sequence"/>
</dbReference>
<evidence type="ECO:0000256" key="1">
    <source>
        <dbReference type="ARBA" id="ARBA00004259"/>
    </source>
</evidence>
<comment type="similarity">
    <text evidence="2">Belongs to the nucleoporin Nup133 family.</text>
</comment>
<dbReference type="Pfam" id="PF03177">
    <property type="entry name" value="Nucleoporin_C"/>
    <property type="match status" value="1"/>
</dbReference>
<dbReference type="Gene3D" id="2.130.10.10">
    <property type="entry name" value="YVTN repeat-like/Quinoprotein amine dehydrogenase"/>
    <property type="match status" value="1"/>
</dbReference>
<dbReference type="VEuPathDB" id="FungiDB:BO71DRAFT_395874"/>
<dbReference type="GO" id="GO:0031080">
    <property type="term" value="C:nuclear pore outer ring"/>
    <property type="evidence" value="ECO:0007669"/>
    <property type="project" value="TreeGrafter"/>
</dbReference>
<keyword evidence="5" id="KW-0653">Protein transport</keyword>
<comment type="subcellular location">
    <subcellularLocation>
        <location evidence="1">Nucleus envelope</location>
    </subcellularLocation>
</comment>
<name>A0A319E211_9EURO</name>
<evidence type="ECO:0000259" key="9">
    <source>
        <dbReference type="Pfam" id="PF03177"/>
    </source>
</evidence>
<evidence type="ECO:0000313" key="11">
    <source>
        <dbReference type="EMBL" id="PYH97743.1"/>
    </source>
</evidence>
<gene>
    <name evidence="11" type="ORF">BO71DRAFT_395874</name>
</gene>
<dbReference type="GO" id="GO:0016973">
    <property type="term" value="P:poly(A)+ mRNA export from nucleus"/>
    <property type="evidence" value="ECO:0007669"/>
    <property type="project" value="TreeGrafter"/>
</dbReference>
<organism evidence="11 12">
    <name type="scientific">Aspergillus ellipticus CBS 707.79</name>
    <dbReference type="NCBI Taxonomy" id="1448320"/>
    <lineage>
        <taxon>Eukaryota</taxon>
        <taxon>Fungi</taxon>
        <taxon>Dikarya</taxon>
        <taxon>Ascomycota</taxon>
        <taxon>Pezizomycotina</taxon>
        <taxon>Eurotiomycetes</taxon>
        <taxon>Eurotiomycetidae</taxon>
        <taxon>Eurotiales</taxon>
        <taxon>Aspergillaceae</taxon>
        <taxon>Aspergillus</taxon>
        <taxon>Aspergillus subgen. Circumdati</taxon>
    </lineage>
</organism>
<feature type="domain" description="Nucleoporin Nup133/Nup155-like C-terminal" evidence="9">
    <location>
        <begin position="639"/>
        <end position="1289"/>
    </location>
</feature>
<dbReference type="STRING" id="1448320.A0A319E211"/>
<evidence type="ECO:0000256" key="5">
    <source>
        <dbReference type="ARBA" id="ARBA00022927"/>
    </source>
</evidence>
<protein>
    <recommendedName>
        <fullName evidence="13">Nuclear pore complex subunit Nup133</fullName>
    </recommendedName>
</protein>
<evidence type="ECO:0000256" key="3">
    <source>
        <dbReference type="ARBA" id="ARBA00022448"/>
    </source>
</evidence>
<dbReference type="SUPFAM" id="SSF117289">
    <property type="entry name" value="Nucleoporin domain"/>
    <property type="match status" value="1"/>
</dbReference>
<feature type="domain" description="Nucleoporin Nup133/Nup155-like N-terminal" evidence="10">
    <location>
        <begin position="100"/>
        <end position="528"/>
    </location>
</feature>
<dbReference type="InterPro" id="IPR007187">
    <property type="entry name" value="Nucleoporin_Nup133/Nup155_C"/>
</dbReference>
<dbReference type="GO" id="GO:0006606">
    <property type="term" value="P:protein import into nucleus"/>
    <property type="evidence" value="ECO:0007669"/>
    <property type="project" value="TreeGrafter"/>
</dbReference>
<dbReference type="InterPro" id="IPR014908">
    <property type="entry name" value="Nucleoporin_Nup133/Nup155_N"/>
</dbReference>
<evidence type="ECO:0000256" key="7">
    <source>
        <dbReference type="ARBA" id="ARBA00023242"/>
    </source>
</evidence>
<evidence type="ECO:0000256" key="4">
    <source>
        <dbReference type="ARBA" id="ARBA00022816"/>
    </source>
</evidence>
<evidence type="ECO:0000313" key="12">
    <source>
        <dbReference type="Proteomes" id="UP000247810"/>
    </source>
</evidence>
<accession>A0A319E211</accession>
<evidence type="ECO:0008006" key="13">
    <source>
        <dbReference type="Google" id="ProtNLM"/>
    </source>
</evidence>
<keyword evidence="6" id="KW-0811">Translocation</keyword>
<dbReference type="InterPro" id="IPR015943">
    <property type="entry name" value="WD40/YVTN_repeat-like_dom_sf"/>
</dbReference>
<dbReference type="Gene3D" id="1.20.58.1380">
    <property type="match status" value="1"/>
</dbReference>
<evidence type="ECO:0000256" key="6">
    <source>
        <dbReference type="ARBA" id="ARBA00023010"/>
    </source>
</evidence>
<evidence type="ECO:0000259" key="10">
    <source>
        <dbReference type="Pfam" id="PF08801"/>
    </source>
</evidence>
<keyword evidence="7" id="KW-0539">Nucleus</keyword>
<proteinExistence type="inferred from homology"/>
<dbReference type="EMBL" id="KZ825820">
    <property type="protein sequence ID" value="PYH97743.1"/>
    <property type="molecule type" value="Genomic_DNA"/>
</dbReference>
<feature type="region of interest" description="Disordered" evidence="8">
    <location>
        <begin position="1"/>
        <end position="67"/>
    </location>
</feature>
<dbReference type="OrthoDB" id="103454at2759"/>
<keyword evidence="4" id="KW-0509">mRNA transport</keyword>
<dbReference type="PANTHER" id="PTHR13405">
    <property type="entry name" value="NUCLEAR PORE COMPLEX PROTEIN NUP133"/>
    <property type="match status" value="1"/>
</dbReference>
<dbReference type="GO" id="GO:0017056">
    <property type="term" value="F:structural constituent of nuclear pore"/>
    <property type="evidence" value="ECO:0007669"/>
    <property type="project" value="InterPro"/>
</dbReference>
<evidence type="ECO:0000256" key="2">
    <source>
        <dbReference type="ARBA" id="ARBA00005569"/>
    </source>
</evidence>
<dbReference type="PANTHER" id="PTHR13405:SF11">
    <property type="entry name" value="NUCLEAR PORE COMPLEX PROTEIN NUP133"/>
    <property type="match status" value="1"/>
</dbReference>
<sequence>MFVPRAAPSLRNPRRRQRTNSDDSPKPPSAKRQRSILRGDVESSPESKTGHQKLGLGGSTPNYDPSVTEDVNLKRNIPIRAAKKPDKCEDSGDGTVILSKTEFYTVTQLPNIPEQVLGLQSGIFRGSFGTGHGYALALTKSQAIIWPYSVIGPSPSPTDIFTLALPESYTESNSTAPLGLLLSTAAGGAPGLIVVMPYTGKIIYWETISSAASLGFARQKQSGIQGCIHGLLSGECATDIINSEPSGVIITFSTGRVAHITVRDSQGKPAVIVSFLRNPSAGGRIGLLSSLRSALGGGFWRKNIAAVRAGESHQRGQRDVIIATSLGLFEIWDTHWNNGSIPKQQFDVGNYLREALSPQLPEEADDVDWKILDFAISLTGQNSHDSQNDNPHTWEITAVVAPTTTSTRNIFTVQMRLCGAVQIISTNSVKLHSLPTNSPVRLFVPSPGDTAFVVAGQSIALLSLTTNKEPITSQQVIGRSTSPQIFKDIIPLRSGTSYEILGSGCEDQSSEGSLAACLLMVRDFGIIRVTALPRERISTIEDGQISAKHKIEQAIFYGTMSKNPLNLTDSNGLRFPVRETEQASLDICRELLRSTSKFIPTSGISVDLNLKLRAKALDDLAFLLSQQTKSLRLEVWWELLWAAEKLAAQRAMWKIEDDSRKCRGKTSTLLTHIIDSMSEKFKTKIGKESTDCDLVRHWFLHDTFQMQHIVPWIFNAIKPQKGNPTKSGRKMSEQLLEASELALAVLETAFRYRDEHARRYGISDGYLEAGVVTSDYNGLPEFWTSHRIGYVETGHLLDLELDSCRAWIQQTATNIDIPENQTVRSIAKNSARQLKILGHMHRERVQWLAAQEDPKLIEEGIATEQAHTKQRKWQLFKLAGIGQLEAAINLAEQFRDMGALVELIIELQDQTKSSVVPQSSLNSMTCADMIAPEQLSARISFYFEKFGEPWAEAFFSRQISMGQSGILFAMRKFQPFVTRFLRKHPIYSRLGWINDVIGENDYDCAARFLENLATKHESDIWSHRVQLSLAKLANLAAWEESAVQDSLVVRDNIRRLEDLAEIDAVQEVIFAYIGPALHSAIDQKAAIDIAVESFAKSTAEDRPSLHEIFSEAVSRLISRQVVALDQLVDLLTLIDLTPVPAQSRDEILGKQFYLALRVIRLNSPTQADHRNVALQKLVWRRCMIDNNWEQIGEIAEAKESDSDSLLYGTTLFRTLCWCFRDGHDEDNNCPPIFIPGSPRDVFLNEVESGHLTSHFHPEQRIRVHRDLVRENENLHRQINHGKLEFWFKNLVDSAKTTTTRGPSVISVVNDRDKVAHDMQLQGASTEKAQLSWL</sequence>